<feature type="transmembrane region" description="Helical" evidence="1">
    <location>
        <begin position="356"/>
        <end position="374"/>
    </location>
</feature>
<feature type="transmembrane region" description="Helical" evidence="1">
    <location>
        <begin position="157"/>
        <end position="178"/>
    </location>
</feature>
<proteinExistence type="predicted"/>
<feature type="transmembrane region" description="Helical" evidence="1">
    <location>
        <begin position="243"/>
        <end position="262"/>
    </location>
</feature>
<dbReference type="Proteomes" id="UP000248326">
    <property type="component" value="Unassembled WGS sequence"/>
</dbReference>
<organism evidence="2 3">
    <name type="scientific">Deinococcus yavapaiensis KR-236</name>
    <dbReference type="NCBI Taxonomy" id="694435"/>
    <lineage>
        <taxon>Bacteria</taxon>
        <taxon>Thermotogati</taxon>
        <taxon>Deinococcota</taxon>
        <taxon>Deinococci</taxon>
        <taxon>Deinococcales</taxon>
        <taxon>Deinococcaceae</taxon>
        <taxon>Deinococcus</taxon>
    </lineage>
</organism>
<protein>
    <submittedName>
        <fullName evidence="2">Benzoate membrane transport protein</fullName>
    </submittedName>
</protein>
<accession>A0A318S4G3</accession>
<feature type="transmembrane region" description="Helical" evidence="1">
    <location>
        <begin position="326"/>
        <end position="350"/>
    </location>
</feature>
<feature type="transmembrane region" description="Helical" evidence="1">
    <location>
        <begin position="184"/>
        <end position="202"/>
    </location>
</feature>
<reference evidence="2 3" key="1">
    <citation type="submission" date="2018-06" db="EMBL/GenBank/DDBJ databases">
        <title>Genomic Encyclopedia of Type Strains, Phase IV (KMG-IV): sequencing the most valuable type-strain genomes for metagenomic binning, comparative biology and taxonomic classification.</title>
        <authorList>
            <person name="Goeker M."/>
        </authorList>
    </citation>
    <scope>NUCLEOTIDE SEQUENCE [LARGE SCALE GENOMIC DNA]</scope>
    <source>
        <strain evidence="2 3">DSM 18048</strain>
    </source>
</reference>
<keyword evidence="1" id="KW-0812">Transmembrane</keyword>
<feature type="transmembrane region" description="Helical" evidence="1">
    <location>
        <begin position="209"/>
        <end position="231"/>
    </location>
</feature>
<dbReference type="NCBIfam" id="TIGR00843">
    <property type="entry name" value="benE"/>
    <property type="match status" value="1"/>
</dbReference>
<dbReference type="GO" id="GO:0042925">
    <property type="term" value="F:benzoate transmembrane transporter activity"/>
    <property type="evidence" value="ECO:0007669"/>
    <property type="project" value="InterPro"/>
</dbReference>
<dbReference type="GO" id="GO:0005886">
    <property type="term" value="C:plasma membrane"/>
    <property type="evidence" value="ECO:0007669"/>
    <property type="project" value="TreeGrafter"/>
</dbReference>
<sequence>MGPGVTPSGQTTAPERSKAAWHDLRMSILARTPLSLGDLRRDLSFSAVFSGFLAMFVGLSGTLALLFSAAKSSHLTAAQTSSWVMSVCVAIGVTGLVLSWVYRAPVVTAFSTPGLALLASDMNRFSYADVIGALIVTALVVTVLGFSGLYARLVERIPSAVAAAVLAGILLPFALGVFRALPSSPLLVGLMVATYLVARRFAARYAVPLALLIGLIVAGFTGSFTGAAFAWTLPSLVFTAPSFSLSATLVLALPMTILALASQHLPGLAVMKASGFGRVPATPLVGVTGLASLLSASFGAHTTTLAAITAAICAGPEAHPEPSKRYVAGLASGASYLLAALAGGVLAGAFALLPPALLAALAGLALTGSLLSSLEASLREAAWREVALLTLVVTASGVTFLGVGSAFWGIVVGLAATLVLRPGRTA</sequence>
<feature type="transmembrane region" description="Helical" evidence="1">
    <location>
        <begin position="43"/>
        <end position="70"/>
    </location>
</feature>
<dbReference type="AlphaFoldDB" id="A0A318S4G3"/>
<keyword evidence="1" id="KW-1133">Transmembrane helix</keyword>
<feature type="transmembrane region" description="Helical" evidence="1">
    <location>
        <begin position="130"/>
        <end position="150"/>
    </location>
</feature>
<keyword evidence="1" id="KW-0472">Membrane</keyword>
<gene>
    <name evidence="2" type="ORF">DES52_10989</name>
</gene>
<keyword evidence="3" id="KW-1185">Reference proteome</keyword>
<dbReference type="InterPro" id="IPR004711">
    <property type="entry name" value="Benzoate_Transporter"/>
</dbReference>
<evidence type="ECO:0000313" key="3">
    <source>
        <dbReference type="Proteomes" id="UP000248326"/>
    </source>
</evidence>
<feature type="transmembrane region" description="Helical" evidence="1">
    <location>
        <begin position="82"/>
        <end position="102"/>
    </location>
</feature>
<comment type="caution">
    <text evidence="2">The sequence shown here is derived from an EMBL/GenBank/DDBJ whole genome shotgun (WGS) entry which is preliminary data.</text>
</comment>
<feature type="transmembrane region" description="Helical" evidence="1">
    <location>
        <begin position="386"/>
        <end position="419"/>
    </location>
</feature>
<dbReference type="EMBL" id="QJSX01000009">
    <property type="protein sequence ID" value="PYE53316.1"/>
    <property type="molecule type" value="Genomic_DNA"/>
</dbReference>
<dbReference type="Pfam" id="PF03594">
    <property type="entry name" value="BenE"/>
    <property type="match status" value="1"/>
</dbReference>
<name>A0A318S4G3_9DEIO</name>
<evidence type="ECO:0000313" key="2">
    <source>
        <dbReference type="EMBL" id="PYE53316.1"/>
    </source>
</evidence>
<evidence type="ECO:0000256" key="1">
    <source>
        <dbReference type="SAM" id="Phobius"/>
    </source>
</evidence>
<dbReference type="PANTHER" id="PTHR30199">
    <property type="entry name" value="MFS FAMILY TRANSPORTER, PREDICTED SUBSTRATE BENZOATE"/>
    <property type="match status" value="1"/>
</dbReference>
<dbReference type="PANTHER" id="PTHR30199:SF0">
    <property type="entry name" value="INNER MEMBRANE PROTEIN YDCO"/>
    <property type="match status" value="1"/>
</dbReference>